<reference evidence="2 3" key="1">
    <citation type="submission" date="2021-11" db="EMBL/GenBank/DDBJ databases">
        <title>Draft genome sequence of Paenibacillus profundus YoMME, a new Gram-positive bacteria with exoelectrogenic properties.</title>
        <authorList>
            <person name="Hubenova Y."/>
            <person name="Hubenova E."/>
            <person name="Manasiev Y."/>
            <person name="Peykov S."/>
            <person name="Mitov M."/>
        </authorList>
    </citation>
    <scope>NUCLEOTIDE SEQUENCE [LARGE SCALE GENOMIC DNA]</scope>
    <source>
        <strain evidence="2 3">YoMME</strain>
    </source>
</reference>
<sequence length="434" mass="46848">MNSIGTDGRGDHTAHLRPEERPNRAYAVTTTYARRLACVLAVLLLAGCTDTMSASTGEAAFHAGEPLVNEQVIHAPWIATKNTVRVNTNDPVKAAVTISRTVWPATDDNQRPNGVVLVPNDDWAIAMAAADLIHFPNNGPVLYIKKDGIPDETLSELKRLKPKGSPENGGVQAIVVGDVDASVTEEIKELGLQVDVIKGDQPAKVAADIDAYYTRVNKEQPKSVVIASTDDAKFALPAVNWIAHMPEPVLYVSNKGIPQATADALAKRRKQAVMYVIGPEQAVPEDVAKELEVFGRVVRIQGKDPMQQAIAFAKYKDNKTGFGWGITTAGHNFSFVREGNEWLAIAQAPFAHLGKHAPLLWMSGGQVPDDVRTYLESVRPRYNTTPVEGPYNAAWLTGAEGSVMPSVQSEIDALLEIEPKKAGSKSSPHAGHHG</sequence>
<gene>
    <name evidence="2" type="ORF">LQV63_04740</name>
</gene>
<dbReference type="PANTHER" id="PTHR30032">
    <property type="entry name" value="N-ACETYLMURAMOYL-L-ALANINE AMIDASE-RELATED"/>
    <property type="match status" value="1"/>
</dbReference>
<dbReference type="Proteomes" id="UP001199916">
    <property type="component" value="Unassembled WGS sequence"/>
</dbReference>
<dbReference type="EMBL" id="JAJNBZ010000002">
    <property type="protein sequence ID" value="MCE5168619.1"/>
    <property type="molecule type" value="Genomic_DNA"/>
</dbReference>
<name>A0ABS8YCN1_9BACL</name>
<keyword evidence="3" id="KW-1185">Reference proteome</keyword>
<evidence type="ECO:0000313" key="3">
    <source>
        <dbReference type="Proteomes" id="UP001199916"/>
    </source>
</evidence>
<organism evidence="2 3">
    <name type="scientific">Paenibacillus profundus</name>
    <dbReference type="NCBI Taxonomy" id="1173085"/>
    <lineage>
        <taxon>Bacteria</taxon>
        <taxon>Bacillati</taxon>
        <taxon>Bacillota</taxon>
        <taxon>Bacilli</taxon>
        <taxon>Bacillales</taxon>
        <taxon>Paenibacillaceae</taxon>
        <taxon>Paenibacillus</taxon>
    </lineage>
</organism>
<protein>
    <submittedName>
        <fullName evidence="2">Cell wall-binding repeat-containing protein</fullName>
    </submittedName>
</protein>
<dbReference type="PANTHER" id="PTHR30032:SF4">
    <property type="entry name" value="AMIDASE ENHANCER"/>
    <property type="match status" value="1"/>
</dbReference>
<proteinExistence type="predicted"/>
<feature type="compositionally biased region" description="Basic and acidic residues" evidence="1">
    <location>
        <begin position="8"/>
        <end position="22"/>
    </location>
</feature>
<dbReference type="InterPro" id="IPR051922">
    <property type="entry name" value="Bact_Sporulation_Assoc"/>
</dbReference>
<comment type="caution">
    <text evidence="2">The sequence shown here is derived from an EMBL/GenBank/DDBJ whole genome shotgun (WGS) entry which is preliminary data.</text>
</comment>
<dbReference type="RefSeq" id="WP_233695840.1">
    <property type="nucleotide sequence ID" value="NZ_JAJNBZ010000002.1"/>
</dbReference>
<accession>A0ABS8YCN1</accession>
<evidence type="ECO:0000313" key="2">
    <source>
        <dbReference type="EMBL" id="MCE5168619.1"/>
    </source>
</evidence>
<evidence type="ECO:0000256" key="1">
    <source>
        <dbReference type="SAM" id="MobiDB-lite"/>
    </source>
</evidence>
<feature type="region of interest" description="Disordered" evidence="1">
    <location>
        <begin position="1"/>
        <end position="22"/>
    </location>
</feature>